<feature type="chain" id="PRO_5047071156" evidence="1">
    <location>
        <begin position="17"/>
        <end position="93"/>
    </location>
</feature>
<keyword evidence="1" id="KW-0732">Signal</keyword>
<dbReference type="RefSeq" id="WP_404544554.1">
    <property type="nucleotide sequence ID" value="NZ_JADIKJ010000002.1"/>
</dbReference>
<proteinExistence type="predicted"/>
<evidence type="ECO:0000256" key="1">
    <source>
        <dbReference type="SAM" id="SignalP"/>
    </source>
</evidence>
<evidence type="ECO:0000313" key="2">
    <source>
        <dbReference type="EMBL" id="MFK2899109.1"/>
    </source>
</evidence>
<protein>
    <submittedName>
        <fullName evidence="2">Uncharacterized protein</fullName>
    </submittedName>
</protein>
<sequence>MKILAFAMLIFTSSLAFTSQATTVSGGVIYFTGVVSVPASAALVDRSPGPVSSGHSSQVNTLESARRMLFSDLLDYYATYAPKNAKVVSATYN</sequence>
<dbReference type="Proteomes" id="UP001620461">
    <property type="component" value="Unassembled WGS sequence"/>
</dbReference>
<accession>A0ABW8JF47</accession>
<name>A0ABW8JF47_9GAMM</name>
<organism evidence="2 3">
    <name type="scientific">Dyella jejuensis</name>
    <dbReference type="NCBI Taxonomy" id="1432009"/>
    <lineage>
        <taxon>Bacteria</taxon>
        <taxon>Pseudomonadati</taxon>
        <taxon>Pseudomonadota</taxon>
        <taxon>Gammaproteobacteria</taxon>
        <taxon>Lysobacterales</taxon>
        <taxon>Rhodanobacteraceae</taxon>
        <taxon>Dyella</taxon>
    </lineage>
</organism>
<reference evidence="2 3" key="1">
    <citation type="submission" date="2020-10" db="EMBL/GenBank/DDBJ databases">
        <title>Phylogeny of dyella-like bacteria.</title>
        <authorList>
            <person name="Fu J."/>
        </authorList>
    </citation>
    <scope>NUCLEOTIDE SEQUENCE [LARGE SCALE GENOMIC DNA]</scope>
    <source>
        <strain evidence="2 3">JP1</strain>
    </source>
</reference>
<gene>
    <name evidence="2" type="ORF">ISP15_02070</name>
</gene>
<feature type="signal peptide" evidence="1">
    <location>
        <begin position="1"/>
        <end position="16"/>
    </location>
</feature>
<dbReference type="EMBL" id="JADIKJ010000002">
    <property type="protein sequence ID" value="MFK2899109.1"/>
    <property type="molecule type" value="Genomic_DNA"/>
</dbReference>
<keyword evidence="3" id="KW-1185">Reference proteome</keyword>
<comment type="caution">
    <text evidence="2">The sequence shown here is derived from an EMBL/GenBank/DDBJ whole genome shotgun (WGS) entry which is preliminary data.</text>
</comment>
<evidence type="ECO:0000313" key="3">
    <source>
        <dbReference type="Proteomes" id="UP001620461"/>
    </source>
</evidence>